<evidence type="ECO:0000313" key="1">
    <source>
        <dbReference type="EMBL" id="RHF79289.1"/>
    </source>
</evidence>
<proteinExistence type="predicted"/>
<sequence length="135" mass="15681">MNTNDMLAILAKLFDSFSFHDLFIKELSSILKKDLKGKEERFFKMLSTQLNHIRTFGRAIHTVDGHEILQGADGHYYSIHLQQSQFNVRLLVYISDNDTSYFLCAFNEKSGKRKTDYSAYTKVMQERLKDFGGVL</sequence>
<reference evidence="1 2" key="1">
    <citation type="submission" date="2018-08" db="EMBL/GenBank/DDBJ databases">
        <title>A genome reference for cultivated species of the human gut microbiota.</title>
        <authorList>
            <person name="Zou Y."/>
            <person name="Xue W."/>
            <person name="Luo G."/>
        </authorList>
    </citation>
    <scope>NUCLEOTIDE SEQUENCE [LARGE SCALE GENOMIC DNA]</scope>
    <source>
        <strain evidence="1 2">AM23-7AC</strain>
    </source>
</reference>
<organism evidence="1 2">
    <name type="scientific">Dorea formicigenerans</name>
    <dbReference type="NCBI Taxonomy" id="39486"/>
    <lineage>
        <taxon>Bacteria</taxon>
        <taxon>Bacillati</taxon>
        <taxon>Bacillota</taxon>
        <taxon>Clostridia</taxon>
        <taxon>Lachnospirales</taxon>
        <taxon>Lachnospiraceae</taxon>
        <taxon>Dorea</taxon>
    </lineage>
</organism>
<accession>A0A414QER9</accession>
<evidence type="ECO:0008006" key="3">
    <source>
        <dbReference type="Google" id="ProtNLM"/>
    </source>
</evidence>
<comment type="caution">
    <text evidence="1">The sequence shown here is derived from an EMBL/GenBank/DDBJ whole genome shotgun (WGS) entry which is preliminary data.</text>
</comment>
<gene>
    <name evidence="1" type="ORF">DW658_06215</name>
</gene>
<dbReference type="Proteomes" id="UP000285666">
    <property type="component" value="Unassembled WGS sequence"/>
</dbReference>
<evidence type="ECO:0000313" key="2">
    <source>
        <dbReference type="Proteomes" id="UP000285666"/>
    </source>
</evidence>
<dbReference type="RefSeq" id="WP_118237003.1">
    <property type="nucleotide sequence ID" value="NZ_QRHN01000006.1"/>
</dbReference>
<dbReference type="AlphaFoldDB" id="A0A414QER9"/>
<dbReference type="EMBL" id="QRHN01000006">
    <property type="protein sequence ID" value="RHF79289.1"/>
    <property type="molecule type" value="Genomic_DNA"/>
</dbReference>
<name>A0A414QER9_9FIRM</name>
<protein>
    <recommendedName>
        <fullName evidence="3">Addiction module toxin RelE</fullName>
    </recommendedName>
</protein>